<keyword evidence="12" id="KW-1185">Reference proteome</keyword>
<dbReference type="EMBL" id="KZ821464">
    <property type="protein sequence ID" value="PYH33371.1"/>
    <property type="molecule type" value="Genomic_DNA"/>
</dbReference>
<dbReference type="Proteomes" id="UP000247647">
    <property type="component" value="Unassembled WGS sequence"/>
</dbReference>
<evidence type="ECO:0000256" key="2">
    <source>
        <dbReference type="ARBA" id="ARBA00012111"/>
    </source>
</evidence>
<protein>
    <recommendedName>
        <fullName evidence="2">histone deacetylase</fullName>
        <ecNumber evidence="2">3.5.1.98</ecNumber>
    </recommendedName>
</protein>
<dbReference type="Gene3D" id="3.40.800.20">
    <property type="entry name" value="Histone deacetylase domain"/>
    <property type="match status" value="1"/>
</dbReference>
<reference evidence="11" key="1">
    <citation type="submission" date="2016-12" db="EMBL/GenBank/DDBJ databases">
        <title>The genomes of Aspergillus section Nigri reveals drivers in fungal speciation.</title>
        <authorList>
            <consortium name="DOE Joint Genome Institute"/>
            <person name="Vesth T.C."/>
            <person name="Nybo J."/>
            <person name="Theobald S."/>
            <person name="Brandl J."/>
            <person name="Frisvad J.C."/>
            <person name="Nielsen K.F."/>
            <person name="Lyhne E.K."/>
            <person name="Kogle M.E."/>
            <person name="Kuo A."/>
            <person name="Riley R."/>
            <person name="Clum A."/>
            <person name="Nolan M."/>
            <person name="Lipzen A."/>
            <person name="Salamov A."/>
            <person name="Henrissat B."/>
            <person name="Wiebenga A."/>
            <person name="De Vries R.P."/>
            <person name="Grigoriev I.V."/>
            <person name="Mortensen U.H."/>
            <person name="Andersen M.R."/>
            <person name="Baker S.E."/>
        </authorList>
    </citation>
    <scope>NUCLEOTIDE SEQUENCE [LARGE SCALE GENOMIC DNA]</scope>
    <source>
        <strain evidence="11">CBS 115656</strain>
    </source>
</reference>
<evidence type="ECO:0000256" key="1">
    <source>
        <dbReference type="ARBA" id="ARBA00004123"/>
    </source>
</evidence>
<evidence type="ECO:0000256" key="5">
    <source>
        <dbReference type="ARBA" id="ARBA00023015"/>
    </source>
</evidence>
<evidence type="ECO:0000256" key="6">
    <source>
        <dbReference type="ARBA" id="ARBA00023163"/>
    </source>
</evidence>
<dbReference type="InterPro" id="IPR000286">
    <property type="entry name" value="HDACs"/>
</dbReference>
<dbReference type="RefSeq" id="XP_025478849.1">
    <property type="nucleotide sequence ID" value="XM_025626771.1"/>
</dbReference>
<dbReference type="GeneID" id="37129227"/>
<dbReference type="PANTHER" id="PTHR10625:SF36">
    <property type="entry name" value="HISTONE DEACETYLASE 3"/>
    <property type="match status" value="1"/>
</dbReference>
<dbReference type="GO" id="GO:0141221">
    <property type="term" value="F:histone deacetylase activity, hydrolytic mechanism"/>
    <property type="evidence" value="ECO:0007669"/>
    <property type="project" value="UniProtKB-EC"/>
</dbReference>
<dbReference type="Pfam" id="PF00850">
    <property type="entry name" value="Hist_deacetyl"/>
    <property type="match status" value="1"/>
</dbReference>
<feature type="domain" description="Histone deacetylase" evidence="10">
    <location>
        <begin position="142"/>
        <end position="440"/>
    </location>
</feature>
<dbReference type="GO" id="GO:0070210">
    <property type="term" value="C:Rpd3L-Expanded complex"/>
    <property type="evidence" value="ECO:0007669"/>
    <property type="project" value="TreeGrafter"/>
</dbReference>
<dbReference type="AlphaFoldDB" id="A0A318YFX0"/>
<keyword evidence="7" id="KW-0539">Nucleus</keyword>
<keyword evidence="3" id="KW-0378">Hydrolase</keyword>
<evidence type="ECO:0000256" key="9">
    <source>
        <dbReference type="SAM" id="MobiDB-lite"/>
    </source>
</evidence>
<sequence>MLHRIPIRGQPAQVIVGFFCRELELQTALPFLFGSSSPRHVHFASTSALRACQHDLNSDAPILRLRSVPLDSISSHSPPISILMARSAIVQEYAPPSSAPTFSVDRKVTHERQQNGISRPNGYRVSWHANPAVEPHHFGQSHPMKPWRLTLTKQLVMAYGMHHAMDLYLARAATYEELADFHKSDYLDFLKQVVPGDMENPEQSENIARFNFGDDCPIFDGLYNYCSLYAGGTIDAARKLCNNQSEIAVNWSGGLHHAKKAEASGFCYINDIVLGILQLLRLHPRVMYIDIDVHHGDGVEQAFWSTDRVLTVSFHKYDKDNFFPGTGGLDSTGPTHPLNPGAHHSVNVPLHDGIDDESYIQLFRDVVGSCVEVYRPGAIVLQCGADSLGCDRLGCFNLNVAAHGACVAFVKTFNLPLLVVGGGGYTPRNVSRAWAHETSILIDAQDTIDPHIPETVTFRNHFGPDFSLFPPLSEMRKLENKNPRTYLAGLLQSIREQLRYIQGAPSVQMSFIPPDILGLREDTEKEIEEETAMMDEEREERSGGGSLGKPSRRRDLERGAGQRGELF</sequence>
<dbReference type="InterPro" id="IPR003084">
    <property type="entry name" value="HDAC_I/II"/>
</dbReference>
<gene>
    <name evidence="11" type="ORF">BO87DRAFT_416797</name>
</gene>
<evidence type="ECO:0000256" key="3">
    <source>
        <dbReference type="ARBA" id="ARBA00022801"/>
    </source>
</evidence>
<dbReference type="FunFam" id="3.40.800.20:FF:000007">
    <property type="entry name" value="Histone deacetylase"/>
    <property type="match status" value="1"/>
</dbReference>
<dbReference type="InterPro" id="IPR037138">
    <property type="entry name" value="His_deacetylse_dom_sf"/>
</dbReference>
<evidence type="ECO:0000313" key="11">
    <source>
        <dbReference type="EMBL" id="PYH33371.1"/>
    </source>
</evidence>
<keyword evidence="6" id="KW-0804">Transcription</keyword>
<accession>A0A318YFX0</accession>
<proteinExistence type="inferred from homology"/>
<evidence type="ECO:0000256" key="4">
    <source>
        <dbReference type="ARBA" id="ARBA00022853"/>
    </source>
</evidence>
<organism evidence="11 12">
    <name type="scientific">Aspergillus neoniger (strain CBS 115656)</name>
    <dbReference type="NCBI Taxonomy" id="1448310"/>
    <lineage>
        <taxon>Eukaryota</taxon>
        <taxon>Fungi</taxon>
        <taxon>Dikarya</taxon>
        <taxon>Ascomycota</taxon>
        <taxon>Pezizomycotina</taxon>
        <taxon>Eurotiomycetes</taxon>
        <taxon>Eurotiomycetidae</taxon>
        <taxon>Eurotiales</taxon>
        <taxon>Aspergillaceae</taxon>
        <taxon>Aspergillus</taxon>
        <taxon>Aspergillus subgen. Circumdati</taxon>
    </lineage>
</organism>
<evidence type="ECO:0000256" key="7">
    <source>
        <dbReference type="ARBA" id="ARBA00023242"/>
    </source>
</evidence>
<dbReference type="OrthoDB" id="1918432at2759"/>
<dbReference type="PANTHER" id="PTHR10625">
    <property type="entry name" value="HISTONE DEACETYLASE HDAC1-RELATED"/>
    <property type="match status" value="1"/>
</dbReference>
<dbReference type="PRINTS" id="PR01271">
    <property type="entry name" value="HISDACETLASE"/>
</dbReference>
<feature type="compositionally biased region" description="Basic and acidic residues" evidence="9">
    <location>
        <begin position="553"/>
        <end position="567"/>
    </location>
</feature>
<dbReference type="PRINTS" id="PR01270">
    <property type="entry name" value="HDASUPER"/>
</dbReference>
<dbReference type="GO" id="GO:0034967">
    <property type="term" value="C:Set3 complex"/>
    <property type="evidence" value="ECO:0007669"/>
    <property type="project" value="UniProtKB-ARBA"/>
</dbReference>
<name>A0A318YFX0_ASPNB</name>
<keyword evidence="4" id="KW-0156">Chromatin regulator</keyword>
<keyword evidence="5" id="KW-0805">Transcription regulation</keyword>
<evidence type="ECO:0000313" key="12">
    <source>
        <dbReference type="Proteomes" id="UP000247647"/>
    </source>
</evidence>
<dbReference type="SUPFAM" id="SSF52768">
    <property type="entry name" value="Arginase/deacetylase"/>
    <property type="match status" value="1"/>
</dbReference>
<evidence type="ECO:0000259" key="10">
    <source>
        <dbReference type="Pfam" id="PF00850"/>
    </source>
</evidence>
<feature type="compositionally biased region" description="Acidic residues" evidence="9">
    <location>
        <begin position="524"/>
        <end position="538"/>
    </location>
</feature>
<evidence type="ECO:0000256" key="8">
    <source>
        <dbReference type="ARBA" id="ARBA00061569"/>
    </source>
</evidence>
<comment type="similarity">
    <text evidence="8">Belongs to the histone deacetylase family. HD Type 1 subfamily.</text>
</comment>
<dbReference type="InterPro" id="IPR023696">
    <property type="entry name" value="Ureohydrolase_dom_sf"/>
</dbReference>
<dbReference type="InterPro" id="IPR023801">
    <property type="entry name" value="His_deacetylse_dom"/>
</dbReference>
<comment type="subcellular location">
    <subcellularLocation>
        <location evidence="1">Nucleus</location>
    </subcellularLocation>
</comment>
<feature type="region of interest" description="Disordered" evidence="9">
    <location>
        <begin position="521"/>
        <end position="567"/>
    </location>
</feature>
<dbReference type="GO" id="GO:0040029">
    <property type="term" value="P:epigenetic regulation of gene expression"/>
    <property type="evidence" value="ECO:0007669"/>
    <property type="project" value="TreeGrafter"/>
</dbReference>
<dbReference type="EC" id="3.5.1.98" evidence="2"/>